<evidence type="ECO:0000313" key="6">
    <source>
        <dbReference type="Proteomes" id="UP001460270"/>
    </source>
</evidence>
<reference evidence="6" key="1">
    <citation type="submission" date="2024-04" db="EMBL/GenBank/DDBJ databases">
        <title>Salinicola lusitanus LLJ914,a marine bacterium isolated from the Okinawa Trough.</title>
        <authorList>
            <person name="Li J."/>
        </authorList>
    </citation>
    <scope>NUCLEOTIDE SEQUENCE [LARGE SCALE GENOMIC DNA]</scope>
</reference>
<gene>
    <name evidence="5" type="ORF">WMY93_033023</name>
</gene>
<dbReference type="AlphaFoldDB" id="A0AAW0MPU1"/>
<evidence type="ECO:0000259" key="4">
    <source>
        <dbReference type="Pfam" id="PF05729"/>
    </source>
</evidence>
<feature type="region of interest" description="Disordered" evidence="3">
    <location>
        <begin position="20"/>
        <end position="48"/>
    </location>
</feature>
<dbReference type="InterPro" id="IPR007111">
    <property type="entry name" value="NACHT_NTPase"/>
</dbReference>
<keyword evidence="2" id="KW-0677">Repeat</keyword>
<sequence>MIQKTEIHRPNSDFSFVSLKSEKSRGQPPTFSLSKQHHEAQTGPGHKRWTLRKGKLSPVDPLKDSFYLEQNEENFLQIQKKLKRCLLHRYLPLVQQRRSHTHTQALKEHQTLLWDAQEPHSGLRTVLTTGVAGVGKTALVHECMVDWCEDRALQQVHILCPLPLAQLNLLQEQSRSLRELLWSFCPGLRTSGLTRVSHLKVLFILDGLEQCRLRLDFCTARHRAADWDSVMPVEMLLGSLLEGKLAPDAQLWLLSRPGASRVPPTLVHRSTQLCPALKHMSALPLFWTITAQAWSSDGPRTGPAQPYARFLRCHMTQMQQKYGLRRRTVQRLVLGLCKTASELQDTGQSSFCEEQLRAACPEEHVPLKEALLYSGVCTQSPSDQICGEETLFCFIHPTVQNFMAQLHSRLKEQKLLSLRSINLCLNQMIQEELKNFNPATKTTRSLCRSQARGNGEGHVTRKKLD</sequence>
<evidence type="ECO:0000256" key="3">
    <source>
        <dbReference type="SAM" id="MobiDB-lite"/>
    </source>
</evidence>
<proteinExistence type="predicted"/>
<dbReference type="PANTHER" id="PTHR24106">
    <property type="entry name" value="NACHT, LRR AND CARD DOMAINS-CONTAINING"/>
    <property type="match status" value="1"/>
</dbReference>
<keyword evidence="6" id="KW-1185">Reference proteome</keyword>
<name>A0AAW0MPU1_9GOBI</name>
<accession>A0AAW0MPU1</accession>
<evidence type="ECO:0000313" key="5">
    <source>
        <dbReference type="EMBL" id="KAK7880338.1"/>
    </source>
</evidence>
<keyword evidence="1" id="KW-0433">Leucine-rich repeat</keyword>
<dbReference type="InterPro" id="IPR027417">
    <property type="entry name" value="P-loop_NTPase"/>
</dbReference>
<organism evidence="5 6">
    <name type="scientific">Mugilogobius chulae</name>
    <name type="common">yellowstripe goby</name>
    <dbReference type="NCBI Taxonomy" id="88201"/>
    <lineage>
        <taxon>Eukaryota</taxon>
        <taxon>Metazoa</taxon>
        <taxon>Chordata</taxon>
        <taxon>Craniata</taxon>
        <taxon>Vertebrata</taxon>
        <taxon>Euteleostomi</taxon>
        <taxon>Actinopterygii</taxon>
        <taxon>Neopterygii</taxon>
        <taxon>Teleostei</taxon>
        <taxon>Neoteleostei</taxon>
        <taxon>Acanthomorphata</taxon>
        <taxon>Gobiaria</taxon>
        <taxon>Gobiiformes</taxon>
        <taxon>Gobioidei</taxon>
        <taxon>Gobiidae</taxon>
        <taxon>Gobionellinae</taxon>
        <taxon>Mugilogobius</taxon>
    </lineage>
</organism>
<evidence type="ECO:0000256" key="2">
    <source>
        <dbReference type="ARBA" id="ARBA00022737"/>
    </source>
</evidence>
<dbReference type="Proteomes" id="UP001460270">
    <property type="component" value="Unassembled WGS sequence"/>
</dbReference>
<evidence type="ECO:0000256" key="1">
    <source>
        <dbReference type="ARBA" id="ARBA00022614"/>
    </source>
</evidence>
<dbReference type="EMBL" id="JBBPFD010000112">
    <property type="protein sequence ID" value="KAK7880338.1"/>
    <property type="molecule type" value="Genomic_DNA"/>
</dbReference>
<protein>
    <recommendedName>
        <fullName evidence="4">NACHT domain-containing protein</fullName>
    </recommendedName>
</protein>
<dbReference type="Pfam" id="PF05729">
    <property type="entry name" value="NACHT"/>
    <property type="match status" value="1"/>
</dbReference>
<dbReference type="Gene3D" id="3.40.50.300">
    <property type="entry name" value="P-loop containing nucleotide triphosphate hydrolases"/>
    <property type="match status" value="1"/>
</dbReference>
<feature type="domain" description="NACHT" evidence="4">
    <location>
        <begin position="124"/>
        <end position="269"/>
    </location>
</feature>
<comment type="caution">
    <text evidence="5">The sequence shown here is derived from an EMBL/GenBank/DDBJ whole genome shotgun (WGS) entry which is preliminary data.</text>
</comment>
<dbReference type="InterPro" id="IPR051261">
    <property type="entry name" value="NLR"/>
</dbReference>